<name>A0A6M0RCH0_9CLOT</name>
<dbReference type="AlphaFoldDB" id="A0A6M0RCH0"/>
<evidence type="ECO:0000259" key="2">
    <source>
        <dbReference type="Pfam" id="PF09992"/>
    </source>
</evidence>
<comment type="caution">
    <text evidence="3">The sequence shown here is derived from an EMBL/GenBank/DDBJ whole genome shotgun (WGS) entry which is preliminary data.</text>
</comment>
<feature type="transmembrane region" description="Helical" evidence="1">
    <location>
        <begin position="17"/>
        <end position="38"/>
    </location>
</feature>
<keyword evidence="1" id="KW-1133">Transmembrane helix</keyword>
<gene>
    <name evidence="3" type="ORF">FDF74_09870</name>
</gene>
<evidence type="ECO:0000256" key="1">
    <source>
        <dbReference type="SAM" id="Phobius"/>
    </source>
</evidence>
<proteinExistence type="predicted"/>
<keyword evidence="1" id="KW-0812">Transmembrane</keyword>
<evidence type="ECO:0000313" key="4">
    <source>
        <dbReference type="Proteomes" id="UP000473885"/>
    </source>
</evidence>
<dbReference type="EMBL" id="SXDP01000008">
    <property type="protein sequence ID" value="NEZ47497.1"/>
    <property type="molecule type" value="Genomic_DNA"/>
</dbReference>
<reference evidence="3 4" key="1">
    <citation type="submission" date="2019-04" db="EMBL/GenBank/DDBJ databases">
        <title>Genome sequencing of Clostridium botulinum Groups I-IV and Clostridium butyricum.</title>
        <authorList>
            <person name="Brunt J."/>
            <person name="Van Vliet A.H.M."/>
            <person name="Stringer S.C."/>
            <person name="Carter A.T."/>
            <person name="Peck M.W."/>
        </authorList>
    </citation>
    <scope>NUCLEOTIDE SEQUENCE [LARGE SCALE GENOMIC DNA]</scope>
    <source>
        <strain evidence="3 4">IFR 18/094</strain>
    </source>
</reference>
<feature type="domain" description="Phosphodiester glycosidase" evidence="2">
    <location>
        <begin position="148"/>
        <end position="332"/>
    </location>
</feature>
<dbReference type="RefSeq" id="WP_163249496.1">
    <property type="nucleotide sequence ID" value="NZ_SXDP01000008.1"/>
</dbReference>
<dbReference type="Pfam" id="PF09992">
    <property type="entry name" value="NAGPA"/>
    <property type="match status" value="1"/>
</dbReference>
<sequence length="334" mass="36348">MEHKQTSRKKKKFSFKIVIYFIVFQLFFTAITAPFIIFHGPFKNVKKTLVGAAMTTLRHQYIATLFLSDNEIKQILSEDTIQTIKQDKESLLKFENKHDNTIERFDISSGKKFKGYMLVVHDPTRVKIGYSKKLGIQGELTSQIARDNRAVAAINGGGFTDKSAGTNWTGTGGAVEGLVISEGKVVYNSNKQGNFKGEVAAITKDGILVVGEHSLEELEKLNVKQAITFGPPLVVNGKGTITSGDGGWGIAPRTAIGQRKDGAILMLVIDGRQASSVGATLKDVQDIMLQYEAYTATNLDGGSSSTMYYEGDVINNPANSLGERSVPTAIYVAP</sequence>
<dbReference type="Proteomes" id="UP000473885">
    <property type="component" value="Unassembled WGS sequence"/>
</dbReference>
<dbReference type="InterPro" id="IPR018711">
    <property type="entry name" value="NAGPA"/>
</dbReference>
<dbReference type="PANTHER" id="PTHR40446">
    <property type="entry name" value="N-ACETYLGLUCOSAMINE-1-PHOSPHODIESTER ALPHA-N-ACETYLGLUCOSAMINIDASE"/>
    <property type="match status" value="1"/>
</dbReference>
<accession>A0A6M0RCH0</accession>
<keyword evidence="1" id="KW-0472">Membrane</keyword>
<evidence type="ECO:0000313" key="3">
    <source>
        <dbReference type="EMBL" id="NEZ47497.1"/>
    </source>
</evidence>
<organism evidence="3 4">
    <name type="scientific">Clostridium niameyense</name>
    <dbReference type="NCBI Taxonomy" id="1622073"/>
    <lineage>
        <taxon>Bacteria</taxon>
        <taxon>Bacillati</taxon>
        <taxon>Bacillota</taxon>
        <taxon>Clostridia</taxon>
        <taxon>Eubacteriales</taxon>
        <taxon>Clostridiaceae</taxon>
        <taxon>Clostridium</taxon>
    </lineage>
</organism>
<keyword evidence="4" id="KW-1185">Reference proteome</keyword>
<protein>
    <submittedName>
        <fullName evidence="3">Exopolysaccharide biosynthesis protein</fullName>
    </submittedName>
</protein>
<dbReference type="PANTHER" id="PTHR40446:SF2">
    <property type="entry name" value="N-ACETYLGLUCOSAMINE-1-PHOSPHODIESTER ALPHA-N-ACETYLGLUCOSAMINIDASE"/>
    <property type="match status" value="1"/>
</dbReference>